<reference evidence="1 2" key="1">
    <citation type="submission" date="2024-05" db="EMBL/GenBank/DDBJ databases">
        <title>Genome Sequence and Characterization of the New Strain Purple Sulfur Bacterium of Genus Thioalkalicoccus.</title>
        <authorList>
            <person name="Bryantseva I.A."/>
            <person name="Kyndt J.A."/>
            <person name="Imhoff J.F."/>
        </authorList>
    </citation>
    <scope>NUCLEOTIDE SEQUENCE [LARGE SCALE GENOMIC DNA]</scope>
    <source>
        <strain evidence="1 2">Um2</strain>
    </source>
</reference>
<evidence type="ECO:0000313" key="1">
    <source>
        <dbReference type="EMBL" id="MEY6433346.1"/>
    </source>
</evidence>
<protein>
    <submittedName>
        <fullName evidence="1">Uncharacterized protein</fullName>
    </submittedName>
</protein>
<keyword evidence="2" id="KW-1185">Reference proteome</keyword>
<dbReference type="RefSeq" id="WP_369667730.1">
    <property type="nucleotide sequence ID" value="NZ_JBDKXB010000019.1"/>
</dbReference>
<dbReference type="EMBL" id="JBDKXB010000019">
    <property type="protein sequence ID" value="MEY6433346.1"/>
    <property type="molecule type" value="Genomic_DNA"/>
</dbReference>
<sequence>MDHLQIAAVFPAQIRPGIPISTMAAACRRGRIRREPAMRPVALAAGVAGDPVAGVSGGIEA</sequence>
<proteinExistence type="predicted"/>
<accession>A0ABV4BFN0</accession>
<name>A0ABV4BFN0_9GAMM</name>
<gene>
    <name evidence="1" type="ORF">ABC977_13135</name>
</gene>
<evidence type="ECO:0000313" key="2">
    <source>
        <dbReference type="Proteomes" id="UP001564408"/>
    </source>
</evidence>
<organism evidence="1 2">
    <name type="scientific">Thioalkalicoccus limnaeus</name>
    <dbReference type="NCBI Taxonomy" id="120681"/>
    <lineage>
        <taxon>Bacteria</taxon>
        <taxon>Pseudomonadati</taxon>
        <taxon>Pseudomonadota</taxon>
        <taxon>Gammaproteobacteria</taxon>
        <taxon>Chromatiales</taxon>
        <taxon>Chromatiaceae</taxon>
        <taxon>Thioalkalicoccus</taxon>
    </lineage>
</organism>
<dbReference type="Proteomes" id="UP001564408">
    <property type="component" value="Unassembled WGS sequence"/>
</dbReference>
<comment type="caution">
    <text evidence="1">The sequence shown here is derived from an EMBL/GenBank/DDBJ whole genome shotgun (WGS) entry which is preliminary data.</text>
</comment>